<proteinExistence type="predicted"/>
<protein>
    <submittedName>
        <fullName evidence="1">Uncharacterized protein</fullName>
    </submittedName>
</protein>
<organism evidence="1 2">
    <name type="scientific">Sulfitobacter pacificus</name>
    <dbReference type="NCBI Taxonomy" id="1499314"/>
    <lineage>
        <taxon>Bacteria</taxon>
        <taxon>Pseudomonadati</taxon>
        <taxon>Pseudomonadota</taxon>
        <taxon>Alphaproteobacteria</taxon>
        <taxon>Rhodobacterales</taxon>
        <taxon>Roseobacteraceae</taxon>
        <taxon>Sulfitobacter</taxon>
    </lineage>
</organism>
<dbReference type="Proteomes" id="UP001161388">
    <property type="component" value="Unassembled WGS sequence"/>
</dbReference>
<name>A0ABQ5VH88_9RHOB</name>
<dbReference type="EMBL" id="BSNL01000001">
    <property type="protein sequence ID" value="GLQ26478.1"/>
    <property type="molecule type" value="Genomic_DNA"/>
</dbReference>
<keyword evidence="2" id="KW-1185">Reference proteome</keyword>
<evidence type="ECO:0000313" key="2">
    <source>
        <dbReference type="Proteomes" id="UP001161388"/>
    </source>
</evidence>
<reference evidence="1" key="1">
    <citation type="journal article" date="2014" name="Int. J. Syst. Evol. Microbiol.">
        <title>Complete genome of a new Firmicutes species belonging to the dominant human colonic microbiota ('Ruminococcus bicirculans') reveals two chromosomes and a selective capacity to utilize plant glucans.</title>
        <authorList>
            <consortium name="NISC Comparative Sequencing Program"/>
            <person name="Wegmann U."/>
            <person name="Louis P."/>
            <person name="Goesmann A."/>
            <person name="Henrissat B."/>
            <person name="Duncan S.H."/>
            <person name="Flint H.J."/>
        </authorList>
    </citation>
    <scope>NUCLEOTIDE SEQUENCE</scope>
    <source>
        <strain evidence="1">NBRC 109915</strain>
    </source>
</reference>
<accession>A0ABQ5VH88</accession>
<gene>
    <name evidence="1" type="ORF">GCM10007927_12810</name>
</gene>
<comment type="caution">
    <text evidence="1">The sequence shown here is derived from an EMBL/GenBank/DDBJ whole genome shotgun (WGS) entry which is preliminary data.</text>
</comment>
<reference evidence="1" key="2">
    <citation type="submission" date="2023-01" db="EMBL/GenBank/DDBJ databases">
        <title>Draft genome sequence of Sulfitobacter pacificus strain NBRC 109915.</title>
        <authorList>
            <person name="Sun Q."/>
            <person name="Mori K."/>
        </authorList>
    </citation>
    <scope>NUCLEOTIDE SEQUENCE</scope>
    <source>
        <strain evidence="1">NBRC 109915</strain>
    </source>
</reference>
<sequence length="509" mass="53856">MLAAAPLAAQSQGPLSVIDWLDTQSPPEVARPVVQQKNTGRPAGKRPIDEPAVAKTALAPTVAVQPLTLGSAREIGLVPPKVTGLPADLWRGSDLRKLETKIAGLPDLALPAAQSLLYTVLLSEAQAPGGNSAAGDALALARAEKLMQRGALDPAQALIEQAGVATSPAHFDLWMQISLLTGTEDRACDRLAAAPHLTQNYGTRIFCDARAQQWENAALTFGTAKALALLPDDQLALLDRFLDPEGFDNAAPLPVSRNMDPLTFRMFETIGEPVNTAKLPRAYAVADLRDLAGWKAQLEAAERLTRAGALPDNRLLGLYSDRKAAASGGVWDRVRALQRFETALASGSADAVGKTLPTAWREMRNAGLAVTFAELFADQLAQVTLEGKAARTAYEILLLSPAYETAAAGSESADLATQIALGETKPGRPAEIMQGAVYDAFSGAAPRADLVAMVKQGRLGESILEVLTLLHTGTRGNDKALRDALATLRALGLEDTARRAALQTLLLDQ</sequence>
<dbReference type="RefSeq" id="WP_284371732.1">
    <property type="nucleotide sequence ID" value="NZ_BSNL01000001.1"/>
</dbReference>
<evidence type="ECO:0000313" key="1">
    <source>
        <dbReference type="EMBL" id="GLQ26478.1"/>
    </source>
</evidence>